<keyword evidence="6" id="KW-1185">Reference proteome</keyword>
<evidence type="ECO:0000256" key="4">
    <source>
        <dbReference type="ARBA" id="ARBA00023186"/>
    </source>
</evidence>
<sequence length="147" mass="16329">MLLDIVARSLYSEKEVFVRELISNASDALEKFRYLTVSENETEKKIVDKDRPLEIHISTDKHNRTLTIQDTGIGMTKDDLISNLGVIAKSGSKAFLEQLKAKEGAADSSIIGQFGVGFYSAFMVADRVDVYSRAVGEEQGYKWTSDG</sequence>
<dbReference type="OrthoDB" id="28737at2759"/>
<dbReference type="InterPro" id="IPR001404">
    <property type="entry name" value="Hsp90_fam"/>
</dbReference>
<dbReference type="GO" id="GO:0005524">
    <property type="term" value="F:ATP binding"/>
    <property type="evidence" value="ECO:0007669"/>
    <property type="project" value="UniProtKB-KW"/>
</dbReference>
<dbReference type="PANTHER" id="PTHR11528">
    <property type="entry name" value="HEAT SHOCK PROTEIN 90 FAMILY MEMBER"/>
    <property type="match status" value="1"/>
</dbReference>
<gene>
    <name evidence="5" type="ORF">CALMAC_LOCUS16696</name>
</gene>
<keyword evidence="2" id="KW-0547">Nucleotide-binding</keyword>
<name>A0A653DE54_CALMS</name>
<dbReference type="SUPFAM" id="SSF55874">
    <property type="entry name" value="ATPase domain of HSP90 chaperone/DNA topoisomerase II/histidine kinase"/>
    <property type="match status" value="1"/>
</dbReference>
<dbReference type="Pfam" id="PF13589">
    <property type="entry name" value="HATPase_c_3"/>
    <property type="match status" value="1"/>
</dbReference>
<dbReference type="InterPro" id="IPR020575">
    <property type="entry name" value="Hsp90_N"/>
</dbReference>
<keyword evidence="3" id="KW-0067">ATP-binding</keyword>
<reference evidence="5 6" key="1">
    <citation type="submission" date="2019-01" db="EMBL/GenBank/DDBJ databases">
        <authorList>
            <person name="Sayadi A."/>
        </authorList>
    </citation>
    <scope>NUCLEOTIDE SEQUENCE [LARGE SCALE GENOMIC DNA]</scope>
</reference>
<keyword evidence="4" id="KW-0143">Chaperone</keyword>
<evidence type="ECO:0000313" key="5">
    <source>
        <dbReference type="EMBL" id="VEN58303.1"/>
    </source>
</evidence>
<evidence type="ECO:0000313" key="6">
    <source>
        <dbReference type="Proteomes" id="UP000410492"/>
    </source>
</evidence>
<comment type="similarity">
    <text evidence="1">Belongs to the heat shock protein 90 family.</text>
</comment>
<dbReference type="GO" id="GO:0051082">
    <property type="term" value="F:unfolded protein binding"/>
    <property type="evidence" value="ECO:0007669"/>
    <property type="project" value="InterPro"/>
</dbReference>
<evidence type="ECO:0008006" key="7">
    <source>
        <dbReference type="Google" id="ProtNLM"/>
    </source>
</evidence>
<evidence type="ECO:0000256" key="1">
    <source>
        <dbReference type="ARBA" id="ARBA00008239"/>
    </source>
</evidence>
<dbReference type="Proteomes" id="UP000410492">
    <property type="component" value="Unassembled WGS sequence"/>
</dbReference>
<protein>
    <recommendedName>
        <fullName evidence="7">Histidine kinase/HSP90-like ATPase domain-containing protein</fullName>
    </recommendedName>
</protein>
<dbReference type="GO" id="GO:0140662">
    <property type="term" value="F:ATP-dependent protein folding chaperone"/>
    <property type="evidence" value="ECO:0007669"/>
    <property type="project" value="InterPro"/>
</dbReference>
<dbReference type="Gene3D" id="3.30.565.10">
    <property type="entry name" value="Histidine kinase-like ATPase, C-terminal domain"/>
    <property type="match status" value="1"/>
</dbReference>
<evidence type="ECO:0000256" key="3">
    <source>
        <dbReference type="ARBA" id="ARBA00022840"/>
    </source>
</evidence>
<accession>A0A653DE54</accession>
<evidence type="ECO:0000256" key="2">
    <source>
        <dbReference type="ARBA" id="ARBA00022741"/>
    </source>
</evidence>
<dbReference type="PRINTS" id="PR00775">
    <property type="entry name" value="HEATSHOCK90"/>
</dbReference>
<dbReference type="AlphaFoldDB" id="A0A653DE54"/>
<dbReference type="EMBL" id="CAACVG010011540">
    <property type="protein sequence ID" value="VEN58303.1"/>
    <property type="molecule type" value="Genomic_DNA"/>
</dbReference>
<dbReference type="GO" id="GO:0016887">
    <property type="term" value="F:ATP hydrolysis activity"/>
    <property type="evidence" value="ECO:0007669"/>
    <property type="project" value="InterPro"/>
</dbReference>
<organism evidence="5 6">
    <name type="scientific">Callosobruchus maculatus</name>
    <name type="common">Southern cowpea weevil</name>
    <name type="synonym">Pulse bruchid</name>
    <dbReference type="NCBI Taxonomy" id="64391"/>
    <lineage>
        <taxon>Eukaryota</taxon>
        <taxon>Metazoa</taxon>
        <taxon>Ecdysozoa</taxon>
        <taxon>Arthropoda</taxon>
        <taxon>Hexapoda</taxon>
        <taxon>Insecta</taxon>
        <taxon>Pterygota</taxon>
        <taxon>Neoptera</taxon>
        <taxon>Endopterygota</taxon>
        <taxon>Coleoptera</taxon>
        <taxon>Polyphaga</taxon>
        <taxon>Cucujiformia</taxon>
        <taxon>Chrysomeloidea</taxon>
        <taxon>Chrysomelidae</taxon>
        <taxon>Bruchinae</taxon>
        <taxon>Bruchini</taxon>
        <taxon>Callosobruchus</taxon>
    </lineage>
</organism>
<dbReference type="CDD" id="cd16927">
    <property type="entry name" value="HATPase_Hsp90-like"/>
    <property type="match status" value="1"/>
</dbReference>
<proteinExistence type="inferred from homology"/>
<dbReference type="InterPro" id="IPR036890">
    <property type="entry name" value="HATPase_C_sf"/>
</dbReference>